<dbReference type="Gene3D" id="3.10.50.30">
    <property type="entry name" value="Transcription elongation factor, GreA/GreB, C-terminal domain"/>
    <property type="match status" value="1"/>
</dbReference>
<dbReference type="InterPro" id="IPR001437">
    <property type="entry name" value="Tscrpt_elong_fac_GreA/B_C"/>
</dbReference>
<dbReference type="PANTHER" id="PTHR30437:SF4">
    <property type="entry name" value="TRANSCRIPTION ELONGATION FACTOR GREA"/>
    <property type="match status" value="1"/>
</dbReference>
<keyword evidence="3" id="KW-1185">Reference proteome</keyword>
<dbReference type="GO" id="GO:0003677">
    <property type="term" value="F:DNA binding"/>
    <property type="evidence" value="ECO:0007669"/>
    <property type="project" value="InterPro"/>
</dbReference>
<organism evidence="2 3">
    <name type="scientific">Fictibacillus macauensis ZFHKF-1</name>
    <dbReference type="NCBI Taxonomy" id="1196324"/>
    <lineage>
        <taxon>Bacteria</taxon>
        <taxon>Bacillati</taxon>
        <taxon>Bacillota</taxon>
        <taxon>Bacilli</taxon>
        <taxon>Bacillales</taxon>
        <taxon>Fictibacillaceae</taxon>
        <taxon>Fictibacillus</taxon>
    </lineage>
</organism>
<dbReference type="STRING" id="1196324.A374_16563"/>
<dbReference type="GO" id="GO:0032784">
    <property type="term" value="P:regulation of DNA-templated transcription elongation"/>
    <property type="evidence" value="ECO:0007669"/>
    <property type="project" value="InterPro"/>
</dbReference>
<evidence type="ECO:0000313" key="3">
    <source>
        <dbReference type="Proteomes" id="UP000004080"/>
    </source>
</evidence>
<dbReference type="GO" id="GO:0006354">
    <property type="term" value="P:DNA-templated transcription elongation"/>
    <property type="evidence" value="ECO:0007669"/>
    <property type="project" value="TreeGrafter"/>
</dbReference>
<sequence>MEDKIFLTLEGARALQEEVVALQAKELAGKEKEQVFFSERKRMLSNVLSRAEVLPSEWYPGTVVEVGSQVTLLDRAFDDEYTYTLVHPFEADHRTYKLSSQSPLACALIGQPLYAHINLSLAGGELSYEITNILNCRK</sequence>
<keyword evidence="2" id="KW-0251">Elongation factor</keyword>
<dbReference type="EMBL" id="AKKV01000038">
    <property type="protein sequence ID" value="EIT84154.1"/>
    <property type="molecule type" value="Genomic_DNA"/>
</dbReference>
<dbReference type="AlphaFoldDB" id="I8AFL0"/>
<dbReference type="Pfam" id="PF01272">
    <property type="entry name" value="GreA_GreB"/>
    <property type="match status" value="1"/>
</dbReference>
<feature type="domain" description="Transcription elongation factor GreA/GreB C-terminal" evidence="1">
    <location>
        <begin position="62"/>
        <end position="133"/>
    </location>
</feature>
<accession>I8AFL0</accession>
<dbReference type="SUPFAM" id="SSF54534">
    <property type="entry name" value="FKBP-like"/>
    <property type="match status" value="1"/>
</dbReference>
<dbReference type="Proteomes" id="UP000004080">
    <property type="component" value="Unassembled WGS sequence"/>
</dbReference>
<comment type="caution">
    <text evidence="2">The sequence shown here is derived from an EMBL/GenBank/DDBJ whole genome shotgun (WGS) entry which is preliminary data.</text>
</comment>
<keyword evidence="2" id="KW-0648">Protein biosynthesis</keyword>
<dbReference type="RefSeq" id="WP_007203385.1">
    <property type="nucleotide sequence ID" value="NZ_AKKV01000038.1"/>
</dbReference>
<dbReference type="PATRIC" id="fig|1196324.3.peg.3387"/>
<dbReference type="GO" id="GO:0070063">
    <property type="term" value="F:RNA polymerase binding"/>
    <property type="evidence" value="ECO:0007669"/>
    <property type="project" value="InterPro"/>
</dbReference>
<dbReference type="eggNOG" id="COG0782">
    <property type="taxonomic scope" value="Bacteria"/>
</dbReference>
<dbReference type="InterPro" id="IPR036953">
    <property type="entry name" value="GreA/GreB_C_sf"/>
</dbReference>
<reference evidence="2 3" key="1">
    <citation type="journal article" date="2012" name="J. Bacteriol.">
        <title>Genome of Bacillus macauensis ZFHKF-1, a Long-Chain-Forming Bacterium.</title>
        <authorList>
            <person name="Cai L."/>
            <person name="Zhang T."/>
        </authorList>
    </citation>
    <scope>NUCLEOTIDE SEQUENCE [LARGE SCALE GENOMIC DNA]</scope>
    <source>
        <strain evidence="2 3">ZFHKF-1</strain>
    </source>
</reference>
<dbReference type="OrthoDB" id="9808774at2"/>
<dbReference type="GO" id="GO:0003746">
    <property type="term" value="F:translation elongation factor activity"/>
    <property type="evidence" value="ECO:0007669"/>
    <property type="project" value="UniProtKB-KW"/>
</dbReference>
<gene>
    <name evidence="2" type="ORF">A374_16563</name>
</gene>
<dbReference type="InterPro" id="IPR023459">
    <property type="entry name" value="Tscrpt_elong_fac_GreA/B_fam"/>
</dbReference>
<evidence type="ECO:0000259" key="1">
    <source>
        <dbReference type="Pfam" id="PF01272"/>
    </source>
</evidence>
<evidence type="ECO:0000313" key="2">
    <source>
        <dbReference type="EMBL" id="EIT84154.1"/>
    </source>
</evidence>
<protein>
    <submittedName>
        <fullName evidence="2">Transcription elongation factor GreA</fullName>
    </submittedName>
</protein>
<name>I8AFL0_9BACL</name>
<proteinExistence type="predicted"/>
<dbReference type="PANTHER" id="PTHR30437">
    <property type="entry name" value="TRANSCRIPTION ELONGATION FACTOR GREA"/>
    <property type="match status" value="1"/>
</dbReference>